<dbReference type="InterPro" id="IPR020904">
    <property type="entry name" value="Sc_DH/Rdtase_CS"/>
</dbReference>
<dbReference type="AlphaFoldDB" id="E3J5A6"/>
<dbReference type="FunCoup" id="E3J5A6">
    <property type="interactions" value="42"/>
</dbReference>
<dbReference type="InterPro" id="IPR036291">
    <property type="entry name" value="NAD(P)-bd_dom_sf"/>
</dbReference>
<dbReference type="FunFam" id="3.40.50.720:FF:000084">
    <property type="entry name" value="Short-chain dehydrogenase reductase"/>
    <property type="match status" value="1"/>
</dbReference>
<dbReference type="EMBL" id="CP002299">
    <property type="protein sequence ID" value="ADP80704.1"/>
    <property type="molecule type" value="Genomic_DNA"/>
</dbReference>
<dbReference type="PANTHER" id="PTHR24321">
    <property type="entry name" value="DEHYDROGENASES, SHORT CHAIN"/>
    <property type="match status" value="1"/>
</dbReference>
<dbReference type="NCBIfam" id="NF005559">
    <property type="entry name" value="PRK07231.1"/>
    <property type="match status" value="1"/>
</dbReference>
<evidence type="ECO:0000313" key="4">
    <source>
        <dbReference type="Proteomes" id="UP000002484"/>
    </source>
</evidence>
<dbReference type="Gene3D" id="3.40.50.720">
    <property type="entry name" value="NAD(P)-binding Rossmann-like Domain"/>
    <property type="match status" value="1"/>
</dbReference>
<dbReference type="PANTHER" id="PTHR24321:SF8">
    <property type="entry name" value="ESTRADIOL 17-BETA-DEHYDROGENASE 8-RELATED"/>
    <property type="match status" value="1"/>
</dbReference>
<reference evidence="3 4" key="1">
    <citation type="submission" date="2010-10" db="EMBL/GenBank/DDBJ databases">
        <title>Complete sequence of Frankia sp. EuI1c.</title>
        <authorList>
            <consortium name="US DOE Joint Genome Institute"/>
            <person name="Lucas S."/>
            <person name="Copeland A."/>
            <person name="Lapidus A."/>
            <person name="Cheng J.-F."/>
            <person name="Bruce D."/>
            <person name="Goodwin L."/>
            <person name="Pitluck S."/>
            <person name="Chertkov O."/>
            <person name="Detter J.C."/>
            <person name="Han C."/>
            <person name="Tapia R."/>
            <person name="Land M."/>
            <person name="Hauser L."/>
            <person name="Jeffries C."/>
            <person name="Kyrpides N."/>
            <person name="Ivanova N."/>
            <person name="Mikhailova N."/>
            <person name="Beauchemin N."/>
            <person name="Sen A."/>
            <person name="Sur S.A."/>
            <person name="Gtari M."/>
            <person name="Wall L."/>
            <person name="Tisa L."/>
            <person name="Woyke T."/>
        </authorList>
    </citation>
    <scope>NUCLEOTIDE SEQUENCE [LARGE SCALE GENOMIC DNA]</scope>
    <source>
        <strain evidence="4">DSM 45817 / CECT 9037 / EuI1c</strain>
    </source>
</reference>
<dbReference type="OrthoDB" id="3542748at2"/>
<keyword evidence="4" id="KW-1185">Reference proteome</keyword>
<dbReference type="InParanoid" id="E3J5A6"/>
<dbReference type="eggNOG" id="COG1028">
    <property type="taxonomic scope" value="Bacteria"/>
</dbReference>
<evidence type="ECO:0000256" key="2">
    <source>
        <dbReference type="ARBA" id="ARBA00023002"/>
    </source>
</evidence>
<gene>
    <name evidence="3" type="ordered locus">FraEuI1c_2671</name>
</gene>
<comment type="similarity">
    <text evidence="1">Belongs to the short-chain dehydrogenases/reductases (SDR) family.</text>
</comment>
<dbReference type="InterPro" id="IPR002347">
    <property type="entry name" value="SDR_fam"/>
</dbReference>
<dbReference type="KEGG" id="fri:FraEuI1c_2671"/>
<dbReference type="Proteomes" id="UP000002484">
    <property type="component" value="Chromosome"/>
</dbReference>
<evidence type="ECO:0000256" key="1">
    <source>
        <dbReference type="ARBA" id="ARBA00006484"/>
    </source>
</evidence>
<dbReference type="SUPFAM" id="SSF51735">
    <property type="entry name" value="NAD(P)-binding Rossmann-fold domains"/>
    <property type="match status" value="1"/>
</dbReference>
<dbReference type="GO" id="GO:0016491">
    <property type="term" value="F:oxidoreductase activity"/>
    <property type="evidence" value="ECO:0007669"/>
    <property type="project" value="UniProtKB-KW"/>
</dbReference>
<protein>
    <submittedName>
        <fullName evidence="3">Short-chain dehydrogenase/reductase SDR</fullName>
    </submittedName>
</protein>
<keyword evidence="2" id="KW-0560">Oxidoreductase</keyword>
<sequence>MGVLAEKVAIISGAARGQGLAEAERFVAEGARVVLVDRLAEAVEAAAGRLGDAARFVAGDVADERAWTDAVALATDQFGGVDILVNNAGVMVSRSLVDTDEATFRDVLDTNLVGAYLGIRAVVPAMRARGGGAIVNTASAAGLKAIPMGSAYVASKFGLRGLSRAAALELGRHQIRVNCVCPGLVRTEMAADLLRYHEKEALANIPLGIAAEATDVADLVLFLVSDAARAISGGEYLIDGASIA</sequence>
<dbReference type="STRING" id="298654.FraEuI1c_2671"/>
<dbReference type="PRINTS" id="PR00080">
    <property type="entry name" value="SDRFAMILY"/>
</dbReference>
<proteinExistence type="inferred from homology"/>
<accession>E3J5A6</accession>
<name>E3J5A6_PSEI1</name>
<dbReference type="PRINTS" id="PR00081">
    <property type="entry name" value="GDHRDH"/>
</dbReference>
<evidence type="ECO:0000313" key="3">
    <source>
        <dbReference type="EMBL" id="ADP80704.1"/>
    </source>
</evidence>
<dbReference type="Pfam" id="PF13561">
    <property type="entry name" value="adh_short_C2"/>
    <property type="match status" value="1"/>
</dbReference>
<dbReference type="PROSITE" id="PS00061">
    <property type="entry name" value="ADH_SHORT"/>
    <property type="match status" value="1"/>
</dbReference>
<organism evidence="3 4">
    <name type="scientific">Pseudofrankia inefficax (strain DSM 45817 / CECT 9037 / DDB 130130 / EuI1c)</name>
    <name type="common">Frankia inefficax</name>
    <dbReference type="NCBI Taxonomy" id="298654"/>
    <lineage>
        <taxon>Bacteria</taxon>
        <taxon>Bacillati</taxon>
        <taxon>Actinomycetota</taxon>
        <taxon>Actinomycetes</taxon>
        <taxon>Frankiales</taxon>
        <taxon>Frankiaceae</taxon>
        <taxon>Pseudofrankia</taxon>
    </lineage>
</organism>
<dbReference type="RefSeq" id="WP_013423822.1">
    <property type="nucleotide sequence ID" value="NC_014666.1"/>
</dbReference>
<dbReference type="HOGENOM" id="CLU_010194_1_0_11"/>